<feature type="region of interest" description="Disordered" evidence="1">
    <location>
        <begin position="51"/>
        <end position="73"/>
    </location>
</feature>
<organism evidence="2 3">
    <name type="scientific">Tannerella sp. oral taxon BU063 isolate Cell 8/11</name>
    <dbReference type="NCBI Taxonomy" id="1411915"/>
    <lineage>
        <taxon>Bacteria</taxon>
        <taxon>Pseudomonadati</taxon>
        <taxon>Bacteroidota</taxon>
        <taxon>Bacteroidia</taxon>
        <taxon>Bacteroidales</taxon>
        <taxon>Tannerellaceae</taxon>
        <taxon>Tannerella</taxon>
    </lineage>
</organism>
<name>W2D003_9BACT</name>
<dbReference type="Proteomes" id="UP000034980">
    <property type="component" value="Unassembled WGS sequence"/>
</dbReference>
<reference evidence="2 3" key="1">
    <citation type="submission" date="2013-11" db="EMBL/GenBank/DDBJ databases">
        <title>Single cell genomics of uncultured Tannerella BU063 (oral taxon 286).</title>
        <authorList>
            <person name="Beall C.J."/>
            <person name="Campbell A.G."/>
            <person name="Griffen A.L."/>
            <person name="Podar M."/>
            <person name="Leys E.J."/>
        </authorList>
    </citation>
    <scope>NUCLEOTIDE SEQUENCE [LARGE SCALE GENOMIC DNA]</scope>
    <source>
        <strain evidence="2">Cell 8/11</strain>
    </source>
</reference>
<comment type="caution">
    <text evidence="2">The sequence shown here is derived from an EMBL/GenBank/DDBJ whole genome shotgun (WGS) entry which is preliminary data.</text>
</comment>
<evidence type="ECO:0000313" key="2">
    <source>
        <dbReference type="EMBL" id="ETK12789.1"/>
    </source>
</evidence>
<dbReference type="EMBL" id="AYYF01001065">
    <property type="protein sequence ID" value="ETK12789.1"/>
    <property type="molecule type" value="Genomic_DNA"/>
</dbReference>
<accession>W2D003</accession>
<gene>
    <name evidence="2" type="ORF">T235_07315</name>
</gene>
<feature type="region of interest" description="Disordered" evidence="1">
    <location>
        <begin position="1"/>
        <end position="21"/>
    </location>
</feature>
<proteinExistence type="predicted"/>
<evidence type="ECO:0000256" key="1">
    <source>
        <dbReference type="SAM" id="MobiDB-lite"/>
    </source>
</evidence>
<feature type="compositionally biased region" description="Basic and acidic residues" evidence="1">
    <location>
        <begin position="1"/>
        <end position="10"/>
    </location>
</feature>
<protein>
    <submittedName>
        <fullName evidence="2">Uncharacterized protein</fullName>
    </submittedName>
</protein>
<evidence type="ECO:0000313" key="3">
    <source>
        <dbReference type="Proteomes" id="UP000034980"/>
    </source>
</evidence>
<sequence length="73" mass="7641">MKEKKAKENQGARGAGQPSGILKMTGNGIVCWGHFVSADLLLINERRAKENQGAKGAGQPSGILKMTGNGMVC</sequence>
<dbReference type="AlphaFoldDB" id="W2D003"/>